<evidence type="ECO:0000256" key="1">
    <source>
        <dbReference type="SAM" id="MobiDB-lite"/>
    </source>
</evidence>
<feature type="region of interest" description="Disordered" evidence="1">
    <location>
        <begin position="60"/>
        <end position="79"/>
    </location>
</feature>
<dbReference type="EMBL" id="CAJNOC010008335">
    <property type="protein sequence ID" value="CAF1114017.1"/>
    <property type="molecule type" value="Genomic_DNA"/>
</dbReference>
<evidence type="ECO:0000313" key="3">
    <source>
        <dbReference type="Proteomes" id="UP000663879"/>
    </source>
</evidence>
<keyword evidence="3" id="KW-1185">Reference proteome</keyword>
<name>A0A814Q363_9BILA</name>
<evidence type="ECO:0000313" key="2">
    <source>
        <dbReference type="EMBL" id="CAF1114017.1"/>
    </source>
</evidence>
<protein>
    <submittedName>
        <fullName evidence="2">Uncharacterized protein</fullName>
    </submittedName>
</protein>
<gene>
    <name evidence="2" type="ORF">OXX778_LOCUS21748</name>
</gene>
<dbReference type="AlphaFoldDB" id="A0A814Q363"/>
<organism evidence="2 3">
    <name type="scientific">Brachionus calyciflorus</name>
    <dbReference type="NCBI Taxonomy" id="104777"/>
    <lineage>
        <taxon>Eukaryota</taxon>
        <taxon>Metazoa</taxon>
        <taxon>Spiralia</taxon>
        <taxon>Gnathifera</taxon>
        <taxon>Rotifera</taxon>
        <taxon>Eurotatoria</taxon>
        <taxon>Monogononta</taxon>
        <taxon>Pseudotrocha</taxon>
        <taxon>Ploima</taxon>
        <taxon>Brachionidae</taxon>
        <taxon>Brachionus</taxon>
    </lineage>
</organism>
<reference evidence="2" key="1">
    <citation type="submission" date="2021-02" db="EMBL/GenBank/DDBJ databases">
        <authorList>
            <person name="Nowell W R."/>
        </authorList>
    </citation>
    <scope>NUCLEOTIDE SEQUENCE</scope>
    <source>
        <strain evidence="2">Ploen Becks lab</strain>
    </source>
</reference>
<dbReference type="Proteomes" id="UP000663879">
    <property type="component" value="Unassembled WGS sequence"/>
</dbReference>
<accession>A0A814Q363</accession>
<comment type="caution">
    <text evidence="2">The sequence shown here is derived from an EMBL/GenBank/DDBJ whole genome shotgun (WGS) entry which is preliminary data.</text>
</comment>
<proteinExistence type="predicted"/>
<sequence>MDPRLILEVSHLDEMPSSTTLCFLFERNALSQLSSLPLNPNASNLTISSSWNDLVKANNKNQLSRRKKRGHEKNSKPNENKIFDSLRALSVNEQKFPPGKISKQTKAQIKKFILSAKINMLESVFKERTLIEADFLETDPEMLSDDVLSENIEILQPYYTSDGWEELTFTLKEKVKKSTCFIFKRLCLSGCIQCSRCLYWLHFKYENLDESKFSENHESVVWNCIKFDTDA</sequence>